<name>T0CZE9_ALIAG</name>
<evidence type="ECO:0000256" key="4">
    <source>
        <dbReference type="ARBA" id="ARBA00023136"/>
    </source>
</evidence>
<keyword evidence="3" id="KW-1133">Transmembrane helix</keyword>
<dbReference type="OrthoDB" id="9804700at2"/>
<dbReference type="Gene3D" id="1.20.1740.10">
    <property type="entry name" value="Amino acid/polyamine transporter I"/>
    <property type="match status" value="1"/>
</dbReference>
<comment type="subcellular location">
    <subcellularLocation>
        <location evidence="1">Membrane</location>
        <topology evidence="1">Multi-pass membrane protein</topology>
    </subcellularLocation>
</comment>
<keyword evidence="6" id="KW-1185">Reference proteome</keyword>
<gene>
    <name evidence="5" type="ORF">K1I37_06035</name>
</gene>
<dbReference type="GO" id="GO:0016020">
    <property type="term" value="C:membrane"/>
    <property type="evidence" value="ECO:0007669"/>
    <property type="project" value="UniProtKB-SubCell"/>
</dbReference>
<dbReference type="PANTHER" id="PTHR47547">
    <property type="match status" value="1"/>
</dbReference>
<dbReference type="PANTHER" id="PTHR47547:SF1">
    <property type="entry name" value="ASPARTATE-PROTON SYMPORTER"/>
    <property type="match status" value="1"/>
</dbReference>
<proteinExistence type="predicted"/>
<evidence type="ECO:0000313" key="6">
    <source>
        <dbReference type="Proteomes" id="UP000829401"/>
    </source>
</evidence>
<evidence type="ECO:0000256" key="3">
    <source>
        <dbReference type="ARBA" id="ARBA00022989"/>
    </source>
</evidence>
<protein>
    <submittedName>
        <fullName evidence="5">APC family permease</fullName>
    </submittedName>
</protein>
<dbReference type="STRING" id="1356854.N007_14120"/>
<dbReference type="AlphaFoldDB" id="T0CZE9"/>
<organism evidence="5 6">
    <name type="scientific">Alicyclobacillus acidoterrestris (strain ATCC 49025 / DSM 3922 / CIP 106132 / NCIMB 13137 / GD3B)</name>
    <dbReference type="NCBI Taxonomy" id="1356854"/>
    <lineage>
        <taxon>Bacteria</taxon>
        <taxon>Bacillati</taxon>
        <taxon>Bacillota</taxon>
        <taxon>Bacilli</taxon>
        <taxon>Bacillales</taxon>
        <taxon>Alicyclobacillaceae</taxon>
        <taxon>Alicyclobacillus</taxon>
    </lineage>
</organism>
<dbReference type="InterPro" id="IPR002293">
    <property type="entry name" value="AA/rel_permease1"/>
</dbReference>
<dbReference type="KEGG" id="aaco:K1I37_06035"/>
<accession>A0A9E7D0Q3</accession>
<dbReference type="RefSeq" id="WP_021297982.1">
    <property type="nucleotide sequence ID" value="NZ_AURB01000165.1"/>
</dbReference>
<accession>T0CZE9</accession>
<dbReference type="EMBL" id="CP080467">
    <property type="protein sequence ID" value="UNO50047.1"/>
    <property type="molecule type" value="Genomic_DNA"/>
</dbReference>
<evidence type="ECO:0000313" key="5">
    <source>
        <dbReference type="EMBL" id="UNO50047.1"/>
    </source>
</evidence>
<dbReference type="eggNOG" id="COG1113">
    <property type="taxonomic scope" value="Bacteria"/>
</dbReference>
<keyword evidence="4" id="KW-0472">Membrane</keyword>
<dbReference type="Proteomes" id="UP000829401">
    <property type="component" value="Chromosome"/>
</dbReference>
<dbReference type="InterPro" id="IPR052962">
    <property type="entry name" value="AA_Transporter_AGT"/>
</dbReference>
<reference evidence="6" key="1">
    <citation type="journal article" date="2022" name="G3 (Bethesda)">
        <title>Unveiling the complete genome sequence of Alicyclobacillus acidoterrestris DSM 3922T, a taint-producing strain.</title>
        <authorList>
            <person name="Leonardo I.C."/>
            <person name="Barreto Crespo M.T."/>
            <person name="Gaspar F.B."/>
        </authorList>
    </citation>
    <scope>NUCLEOTIDE SEQUENCE [LARGE SCALE GENOMIC DNA]</scope>
    <source>
        <strain evidence="6">DSM 3922</strain>
    </source>
</reference>
<evidence type="ECO:0000256" key="2">
    <source>
        <dbReference type="ARBA" id="ARBA00022692"/>
    </source>
</evidence>
<dbReference type="Pfam" id="PF13520">
    <property type="entry name" value="AA_permease_2"/>
    <property type="match status" value="1"/>
</dbReference>
<sequence>MDPVKQYQPTVDPDVTGYRRALSFRDLMMVSLSGVVGSGWLFGAYNAAKVSGAGSLIAWALGGIAILLSTLPNSELVGMFPRAGGAMRYPLYSHGSFVGFLVAWGSWIPGAAGAATEAAAVIQYASSYWPALYSGQRMSPLGMAVAAFLVILFAYVNILGIRWFARINTPLTVVKLIVPAGTIIILLATSFHPANFASVASGGLLPTGIKGIFVALATSGIIYSYLGSTGPIQLAAEAKNPRRQIPVAILAVVGVSMALYLLLQVAFIGAIPSHLLMAGWGNLNFNAPFVELLVSVNLVWVSYILYADAIISPSGTALTGTAVVARILYAMGLQGFAPKRLAQIDPKRGVPVVSIIVNEIVGIIFLLPFPSWQSLISVVVTCAVFTNLVVPATVSVLRRTVPNQARPFKVPLLNLTAPVASAVSCLIMYWVGWPVTGRVMLFFAIGIVFYFIAFRRQKWPWRHVRAGIWLVLAMVFIPLMSFLGTFGGRGIVPAPWDSMIVALSGVVFWLLGRYSGLSLPAAMNGRGIEGAEVYSVEAPELIDFDLNF</sequence>
<dbReference type="PIRSF" id="PIRSF006060">
    <property type="entry name" value="AA_transporter"/>
    <property type="match status" value="1"/>
</dbReference>
<keyword evidence="2" id="KW-0812">Transmembrane</keyword>
<dbReference type="GO" id="GO:0022857">
    <property type="term" value="F:transmembrane transporter activity"/>
    <property type="evidence" value="ECO:0007669"/>
    <property type="project" value="InterPro"/>
</dbReference>
<evidence type="ECO:0000256" key="1">
    <source>
        <dbReference type="ARBA" id="ARBA00004141"/>
    </source>
</evidence>